<accession>A0A0F9EVF6</accession>
<dbReference type="PANTHER" id="PTHR11594">
    <property type="entry name" value="40S RIBOSOMAL PROTEIN S27"/>
    <property type="match status" value="1"/>
</dbReference>
<evidence type="ECO:0008006" key="7">
    <source>
        <dbReference type="Google" id="ProtNLM"/>
    </source>
</evidence>
<dbReference type="EMBL" id="LAZR01035349">
    <property type="protein sequence ID" value="KKL27753.1"/>
    <property type="molecule type" value="Genomic_DNA"/>
</dbReference>
<dbReference type="HAMAP" id="MF_00371">
    <property type="entry name" value="Ribosomal_eS27"/>
    <property type="match status" value="1"/>
</dbReference>
<dbReference type="InterPro" id="IPR011332">
    <property type="entry name" value="Ribosomal_zn-bd"/>
</dbReference>
<evidence type="ECO:0000256" key="5">
    <source>
        <dbReference type="ARBA" id="ARBA00023274"/>
    </source>
</evidence>
<dbReference type="NCBIfam" id="NF001629">
    <property type="entry name" value="PRK00415.1"/>
    <property type="match status" value="1"/>
</dbReference>
<dbReference type="AlphaFoldDB" id="A0A0F9EVF6"/>
<dbReference type="GO" id="GO:0006412">
    <property type="term" value="P:translation"/>
    <property type="evidence" value="ECO:0007669"/>
    <property type="project" value="InterPro"/>
</dbReference>
<keyword evidence="5" id="KW-0687">Ribonucleoprotein</keyword>
<sequence length="65" mass="6920">MKKDHILVPEPNSKFLKIECKECGEKQVVFSHASTVVTCNSCGNAIAKPTGAIAKIFGKNSGNAE</sequence>
<keyword evidence="3" id="KW-0862">Zinc</keyword>
<name>A0A0F9EVF6_9ZZZZ</name>
<dbReference type="GO" id="GO:0003735">
    <property type="term" value="F:structural constituent of ribosome"/>
    <property type="evidence" value="ECO:0007669"/>
    <property type="project" value="InterPro"/>
</dbReference>
<dbReference type="InterPro" id="IPR023407">
    <property type="entry name" value="Ribosomal_eS27_Zn-bd_dom_sf"/>
</dbReference>
<dbReference type="GO" id="GO:1990904">
    <property type="term" value="C:ribonucleoprotein complex"/>
    <property type="evidence" value="ECO:0007669"/>
    <property type="project" value="UniProtKB-KW"/>
</dbReference>
<protein>
    <recommendedName>
        <fullName evidence="7">30S ribosomal protein S27e</fullName>
    </recommendedName>
</protein>
<comment type="cofactor">
    <cofactor evidence="1">
        <name>Zn(2+)</name>
        <dbReference type="ChEBI" id="CHEBI:29105"/>
    </cofactor>
</comment>
<comment type="caution">
    <text evidence="6">The sequence shown here is derived from an EMBL/GenBank/DDBJ whole genome shotgun (WGS) entry which is preliminary data.</text>
</comment>
<evidence type="ECO:0000256" key="4">
    <source>
        <dbReference type="ARBA" id="ARBA00022980"/>
    </source>
</evidence>
<evidence type="ECO:0000256" key="3">
    <source>
        <dbReference type="ARBA" id="ARBA00022833"/>
    </source>
</evidence>
<proteinExistence type="inferred from homology"/>
<dbReference type="SUPFAM" id="SSF57829">
    <property type="entry name" value="Zn-binding ribosomal proteins"/>
    <property type="match status" value="1"/>
</dbReference>
<evidence type="ECO:0000256" key="1">
    <source>
        <dbReference type="ARBA" id="ARBA00001947"/>
    </source>
</evidence>
<evidence type="ECO:0000256" key="2">
    <source>
        <dbReference type="ARBA" id="ARBA00010919"/>
    </source>
</evidence>
<comment type="similarity">
    <text evidence="2">Belongs to the eukaryotic ribosomal protein eS27 family.</text>
</comment>
<evidence type="ECO:0000313" key="6">
    <source>
        <dbReference type="EMBL" id="KKL27753.1"/>
    </source>
</evidence>
<dbReference type="Gene3D" id="2.20.25.100">
    <property type="entry name" value="Zn-binding ribosomal proteins"/>
    <property type="match status" value="1"/>
</dbReference>
<reference evidence="6" key="1">
    <citation type="journal article" date="2015" name="Nature">
        <title>Complex archaea that bridge the gap between prokaryotes and eukaryotes.</title>
        <authorList>
            <person name="Spang A."/>
            <person name="Saw J.H."/>
            <person name="Jorgensen S.L."/>
            <person name="Zaremba-Niedzwiedzka K."/>
            <person name="Martijn J."/>
            <person name="Lind A.E."/>
            <person name="van Eijk R."/>
            <person name="Schleper C."/>
            <person name="Guy L."/>
            <person name="Ettema T.J."/>
        </authorList>
    </citation>
    <scope>NUCLEOTIDE SEQUENCE</scope>
</reference>
<dbReference type="GO" id="GO:0005840">
    <property type="term" value="C:ribosome"/>
    <property type="evidence" value="ECO:0007669"/>
    <property type="project" value="UniProtKB-KW"/>
</dbReference>
<dbReference type="PROSITE" id="PS01168">
    <property type="entry name" value="RIBOSOMAL_S27E"/>
    <property type="match status" value="1"/>
</dbReference>
<gene>
    <name evidence="6" type="ORF">LCGC14_2382000</name>
</gene>
<keyword evidence="4" id="KW-0689">Ribosomal protein</keyword>
<dbReference type="InterPro" id="IPR000592">
    <property type="entry name" value="Ribosomal_eS27"/>
</dbReference>
<organism evidence="6">
    <name type="scientific">marine sediment metagenome</name>
    <dbReference type="NCBI Taxonomy" id="412755"/>
    <lineage>
        <taxon>unclassified sequences</taxon>
        <taxon>metagenomes</taxon>
        <taxon>ecological metagenomes</taxon>
    </lineage>
</organism>
<dbReference type="Pfam" id="PF01667">
    <property type="entry name" value="Ribosomal_S27e"/>
    <property type="match status" value="1"/>
</dbReference>